<accession>A0A0C9M661</accession>
<dbReference type="GO" id="GO:0016567">
    <property type="term" value="P:protein ubiquitination"/>
    <property type="evidence" value="ECO:0007669"/>
    <property type="project" value="TreeGrafter"/>
</dbReference>
<protein>
    <submittedName>
        <fullName evidence="9">Zf-UBP-domain-containing protein</fullName>
    </submittedName>
</protein>
<dbReference type="PROSITE" id="PS50089">
    <property type="entry name" value="ZF_RING_2"/>
    <property type="match status" value="1"/>
</dbReference>
<dbReference type="OrthoDB" id="163257at2759"/>
<dbReference type="EMBL" id="DF836374">
    <property type="protein sequence ID" value="GAN05216.1"/>
    <property type="molecule type" value="Genomic_DNA"/>
</dbReference>
<feature type="compositionally biased region" description="Polar residues" evidence="6">
    <location>
        <begin position="38"/>
        <end position="48"/>
    </location>
</feature>
<dbReference type="InterPro" id="IPR011422">
    <property type="entry name" value="BRAP2/ETP1_RRM"/>
</dbReference>
<evidence type="ECO:0000256" key="2">
    <source>
        <dbReference type="ARBA" id="ARBA00022771"/>
    </source>
</evidence>
<dbReference type="GO" id="GO:0061630">
    <property type="term" value="F:ubiquitin protein ligase activity"/>
    <property type="evidence" value="ECO:0007669"/>
    <property type="project" value="TreeGrafter"/>
</dbReference>
<evidence type="ECO:0000256" key="6">
    <source>
        <dbReference type="SAM" id="MobiDB-lite"/>
    </source>
</evidence>
<gene>
    <name evidence="9" type="ORF">MAM1_0085c04685</name>
</gene>
<dbReference type="Gene3D" id="3.30.40.10">
    <property type="entry name" value="Zinc/RING finger domain, C3HC4 (zinc finger)"/>
    <property type="match status" value="2"/>
</dbReference>
<dbReference type="Proteomes" id="UP000053815">
    <property type="component" value="Unassembled WGS sequence"/>
</dbReference>
<feature type="region of interest" description="Disordered" evidence="6">
    <location>
        <begin position="38"/>
        <end position="80"/>
    </location>
</feature>
<evidence type="ECO:0000256" key="5">
    <source>
        <dbReference type="SAM" id="Coils"/>
    </source>
</evidence>
<proteinExistence type="predicted"/>
<dbReference type="GO" id="GO:0005737">
    <property type="term" value="C:cytoplasm"/>
    <property type="evidence" value="ECO:0007669"/>
    <property type="project" value="TreeGrafter"/>
</dbReference>
<keyword evidence="2 4" id="KW-0863">Zinc-finger</keyword>
<dbReference type="GO" id="GO:0003676">
    <property type="term" value="F:nucleic acid binding"/>
    <property type="evidence" value="ECO:0007669"/>
    <property type="project" value="InterPro"/>
</dbReference>
<dbReference type="PANTHER" id="PTHR24007:SF7">
    <property type="entry name" value="BRCA1-ASSOCIATED PROTEIN"/>
    <property type="match status" value="1"/>
</dbReference>
<feature type="domain" description="RING-type" evidence="7">
    <location>
        <begin position="278"/>
        <end position="318"/>
    </location>
</feature>
<dbReference type="InterPro" id="IPR001607">
    <property type="entry name" value="Znf_UBP"/>
</dbReference>
<keyword evidence="1" id="KW-0479">Metal-binding</keyword>
<evidence type="ECO:0000256" key="1">
    <source>
        <dbReference type="ARBA" id="ARBA00022723"/>
    </source>
</evidence>
<keyword evidence="10" id="KW-1185">Reference proteome</keyword>
<evidence type="ECO:0000256" key="4">
    <source>
        <dbReference type="PROSITE-ProRule" id="PRU00502"/>
    </source>
</evidence>
<evidence type="ECO:0000259" key="8">
    <source>
        <dbReference type="PROSITE" id="PS50271"/>
    </source>
</evidence>
<reference evidence="9" key="1">
    <citation type="submission" date="2014-09" db="EMBL/GenBank/DDBJ databases">
        <title>Draft genome sequence of an oleaginous Mucoromycotina fungus Mucor ambiguus NBRC6742.</title>
        <authorList>
            <person name="Takeda I."/>
            <person name="Yamane N."/>
            <person name="Morita T."/>
            <person name="Tamano K."/>
            <person name="Machida M."/>
            <person name="Baker S."/>
            <person name="Koike H."/>
        </authorList>
    </citation>
    <scope>NUCLEOTIDE SEQUENCE</scope>
    <source>
        <strain evidence="9">NBRC 6742</strain>
    </source>
</reference>
<dbReference type="SUPFAM" id="SSF54928">
    <property type="entry name" value="RNA-binding domain, RBD"/>
    <property type="match status" value="1"/>
</dbReference>
<dbReference type="SMART" id="SM00290">
    <property type="entry name" value="ZnF_UBP"/>
    <property type="match status" value="1"/>
</dbReference>
<feature type="domain" description="UBP-type" evidence="8">
    <location>
        <begin position="315"/>
        <end position="421"/>
    </location>
</feature>
<evidence type="ECO:0000313" key="9">
    <source>
        <dbReference type="EMBL" id="GAN05216.1"/>
    </source>
</evidence>
<dbReference type="GO" id="GO:0008270">
    <property type="term" value="F:zinc ion binding"/>
    <property type="evidence" value="ECO:0007669"/>
    <property type="project" value="UniProtKB-KW"/>
</dbReference>
<dbReference type="InterPro" id="IPR035979">
    <property type="entry name" value="RBD_domain_sf"/>
</dbReference>
<evidence type="ECO:0000313" key="10">
    <source>
        <dbReference type="Proteomes" id="UP000053815"/>
    </source>
</evidence>
<evidence type="ECO:0000256" key="3">
    <source>
        <dbReference type="ARBA" id="ARBA00022833"/>
    </source>
</evidence>
<sequence length="663" mass="75544">MYYYKLKCVLYTPEKFDLPTDFFDPFPVINVQSTSYLSNYKHNSNNNKAPPLRRRSSQPPQSTQKHVPPTPIHNVKPHSNHSLEDQIDFRFGPIEMTAMDVSAHNTKKKKKRMDESMHHLGYGVMHLYRSLHSLTEQELPDTKLAKDQSLNVSTSERDEDTTLCILAVPSYMTFKDFTDFLGSANSHIEHYRFIRDFSPNKYTALLKFKDRQSAFACYQKFNGRRFNMTEPEISHVVYLESSTVESVTIPPQSYPYLNETLSQDLAHKTQDMAELPTCPVCLERMDESITGLQHIQCHHTTQCYCIDKWGHNQCPVCRYSQRPVLTASSAKKNTHYEYEQIQCECFECSSTESLWICMICGHVGCGRYQEAHAYDHFMETNHLYALEIETQRIWDYLGDGYVHRLIQNTVDGAIVELPSRNENSSVAPGDSGPMKRIHSSMMRLDIGSGSSGNGSGGVGLGEFGNNGSGSADNLGAQGSHQQGKLDSISVDYTYMLTSQLDSQRMYYEEQLDALTEELSNLTSQVSTISQEIEAAKSHKIELIDKGRSLDTAIMDVKKEKEKADKRALTYKDKYEAMQKNLNEEKLVMQYELCTVNVYIPNPSITQLTKSLIRNNELLKKDADDKDATLKVLGDQVRDLMFFLETRDKVKEGDDGKSNDENKS</sequence>
<dbReference type="AlphaFoldDB" id="A0A0C9M661"/>
<dbReference type="InterPro" id="IPR013083">
    <property type="entry name" value="Znf_RING/FYVE/PHD"/>
</dbReference>
<evidence type="ECO:0000259" key="7">
    <source>
        <dbReference type="PROSITE" id="PS50089"/>
    </source>
</evidence>
<name>A0A0C9M661_9FUNG</name>
<dbReference type="Pfam" id="PF02148">
    <property type="entry name" value="zf-UBP"/>
    <property type="match status" value="1"/>
</dbReference>
<dbReference type="PROSITE" id="PS50271">
    <property type="entry name" value="ZF_UBP"/>
    <property type="match status" value="1"/>
</dbReference>
<dbReference type="GO" id="GO:0007265">
    <property type="term" value="P:Ras protein signal transduction"/>
    <property type="evidence" value="ECO:0007669"/>
    <property type="project" value="TreeGrafter"/>
</dbReference>
<keyword evidence="5" id="KW-0175">Coiled coil</keyword>
<dbReference type="PANTHER" id="PTHR24007">
    <property type="entry name" value="BRCA1-ASSOCIATED PROTEIN"/>
    <property type="match status" value="1"/>
</dbReference>
<keyword evidence="3" id="KW-0862">Zinc</keyword>
<dbReference type="InterPro" id="IPR047243">
    <property type="entry name" value="RING-H2_BRAP2"/>
</dbReference>
<dbReference type="Pfam" id="PF07576">
    <property type="entry name" value="BRAP2"/>
    <property type="match status" value="1"/>
</dbReference>
<organism evidence="9">
    <name type="scientific">Mucor ambiguus</name>
    <dbReference type="NCBI Taxonomy" id="91626"/>
    <lineage>
        <taxon>Eukaryota</taxon>
        <taxon>Fungi</taxon>
        <taxon>Fungi incertae sedis</taxon>
        <taxon>Mucoromycota</taxon>
        <taxon>Mucoromycotina</taxon>
        <taxon>Mucoromycetes</taxon>
        <taxon>Mucorales</taxon>
        <taxon>Mucorineae</taxon>
        <taxon>Mucoraceae</taxon>
        <taxon>Mucor</taxon>
    </lineage>
</organism>
<feature type="coiled-coil region" evidence="5">
    <location>
        <begin position="504"/>
        <end position="531"/>
    </location>
</feature>
<dbReference type="SUPFAM" id="SSF57850">
    <property type="entry name" value="RING/U-box"/>
    <property type="match status" value="2"/>
</dbReference>
<dbReference type="CDD" id="cd16457">
    <property type="entry name" value="RING-H2_BRAP2"/>
    <property type="match status" value="1"/>
</dbReference>
<dbReference type="InterPro" id="IPR001841">
    <property type="entry name" value="Znf_RING"/>
</dbReference>
<dbReference type="STRING" id="91626.A0A0C9M661"/>